<dbReference type="GO" id="GO:0008408">
    <property type="term" value="F:3'-5' exonuclease activity"/>
    <property type="evidence" value="ECO:0007669"/>
    <property type="project" value="InterPro"/>
</dbReference>
<comment type="subunit">
    <text evidence="11">DNA polymerase III contains a core (composed of alpha, epsilon and theta chains) that associates with a tau subunit. This core dimerizes to form the POLIII' complex. PolIII' associates with the gamma complex (composed of gamma, delta, delta', psi and chi chains) and with the beta chain to form the complete DNA polymerase III complex.</text>
</comment>
<comment type="catalytic activity">
    <reaction evidence="12">
        <text>DNA(n) + a 2'-deoxyribonucleoside 5'-triphosphate = DNA(n+1) + diphosphate</text>
        <dbReference type="Rhea" id="RHEA:22508"/>
        <dbReference type="Rhea" id="RHEA-COMP:17339"/>
        <dbReference type="Rhea" id="RHEA-COMP:17340"/>
        <dbReference type="ChEBI" id="CHEBI:33019"/>
        <dbReference type="ChEBI" id="CHEBI:61560"/>
        <dbReference type="ChEBI" id="CHEBI:173112"/>
        <dbReference type="EC" id="2.7.7.7"/>
    </reaction>
</comment>
<dbReference type="Gene3D" id="1.10.150.870">
    <property type="match status" value="1"/>
</dbReference>
<keyword evidence="8" id="KW-0235">DNA replication</keyword>
<reference evidence="15" key="1">
    <citation type="submission" date="2016-10" db="EMBL/GenBank/DDBJ databases">
        <authorList>
            <person name="Varghese N."/>
            <person name="Submissions S."/>
        </authorList>
    </citation>
    <scope>NUCLEOTIDE SEQUENCE [LARGE SCALE GENOMIC DNA]</scope>
    <source>
        <strain evidence="15">CGMCC 1.10683</strain>
    </source>
</reference>
<dbReference type="NCBIfam" id="NF004226">
    <property type="entry name" value="PRK05673.1"/>
    <property type="match status" value="1"/>
</dbReference>
<evidence type="ECO:0000256" key="7">
    <source>
        <dbReference type="ARBA" id="ARBA00022695"/>
    </source>
</evidence>
<dbReference type="InterPro" id="IPR004365">
    <property type="entry name" value="NA-bd_OB_tRNA"/>
</dbReference>
<dbReference type="Gene3D" id="3.20.20.140">
    <property type="entry name" value="Metal-dependent hydrolases"/>
    <property type="match status" value="1"/>
</dbReference>
<evidence type="ECO:0000256" key="10">
    <source>
        <dbReference type="ARBA" id="ARBA00025611"/>
    </source>
</evidence>
<dbReference type="Pfam" id="PF01336">
    <property type="entry name" value="tRNA_anti-codon"/>
    <property type="match status" value="1"/>
</dbReference>
<keyword evidence="6" id="KW-0808">Transferase</keyword>
<evidence type="ECO:0000256" key="5">
    <source>
        <dbReference type="ARBA" id="ARBA00022490"/>
    </source>
</evidence>
<evidence type="ECO:0000256" key="11">
    <source>
        <dbReference type="ARBA" id="ARBA00026073"/>
    </source>
</evidence>
<organism evidence="14 15">
    <name type="scientific">Brevundimonas viscosa</name>
    <dbReference type="NCBI Taxonomy" id="871741"/>
    <lineage>
        <taxon>Bacteria</taxon>
        <taxon>Pseudomonadati</taxon>
        <taxon>Pseudomonadota</taxon>
        <taxon>Alphaproteobacteria</taxon>
        <taxon>Caulobacterales</taxon>
        <taxon>Caulobacteraceae</taxon>
        <taxon>Brevundimonas</taxon>
    </lineage>
</organism>
<dbReference type="EC" id="2.7.7.7" evidence="3"/>
<evidence type="ECO:0000256" key="2">
    <source>
        <dbReference type="ARBA" id="ARBA00009496"/>
    </source>
</evidence>
<dbReference type="InterPro" id="IPR011708">
    <property type="entry name" value="DNA_pol3_alpha_NTPase_dom"/>
</dbReference>
<dbReference type="InterPro" id="IPR004805">
    <property type="entry name" value="DnaE2/DnaE/PolC"/>
</dbReference>
<evidence type="ECO:0000259" key="13">
    <source>
        <dbReference type="SMART" id="SM00481"/>
    </source>
</evidence>
<dbReference type="GO" id="GO:0005737">
    <property type="term" value="C:cytoplasm"/>
    <property type="evidence" value="ECO:0007669"/>
    <property type="project" value="UniProtKB-SubCell"/>
</dbReference>
<dbReference type="SMART" id="SM00481">
    <property type="entry name" value="POLIIIAc"/>
    <property type="match status" value="1"/>
</dbReference>
<dbReference type="EMBL" id="FOZV01000002">
    <property type="protein sequence ID" value="SFS45665.1"/>
    <property type="molecule type" value="Genomic_DNA"/>
</dbReference>
<keyword evidence="9" id="KW-0239">DNA-directed DNA polymerase</keyword>
<evidence type="ECO:0000256" key="6">
    <source>
        <dbReference type="ARBA" id="ARBA00022679"/>
    </source>
</evidence>
<evidence type="ECO:0000313" key="14">
    <source>
        <dbReference type="EMBL" id="SFS45665.1"/>
    </source>
</evidence>
<dbReference type="Pfam" id="PF17657">
    <property type="entry name" value="DNA_pol3_finger"/>
    <property type="match status" value="1"/>
</dbReference>
<sequence>MSRLWETRVPQGFIHLRVRSAYSLLEGAIKAGKVPRLAADAGMPAVAVADRANLFGALEFSQAAKDAGVQPIIACALPVTGVGGRPAERWAKCPTVVLIVQNEAGWLNLCALSSAAFLEAGPMDEPGVDWRRVVEHAEGLILLSGGPDGPVDPLFVQGKPDEAATALSAMREAFGDRLYVELQRHGLPQEAQAERGLVEWAYANDVPLVATNDVHYARAAQAKSHDALLCIADGAFTGQEDRRRITGEHWFKPAAAMRELFADLPEACDSTIDIARRCAFLVTTRAPILPRFDTGAGRDEPAELEHQAREGLKQRLREVTPAAPEEEYWKRLEWEVGIIVQMGFPGYFLIVSDFIKWAKAHGIPVGPGRGSGAGSLVAWALTITDLDPLRFGLLFERFLNPERVSMPDFDIDFCQERREEVIAYVQDKYGKDRVAQIITFGTLQARAVLRDVGRVLQMPLGQVDRLAKMVPANPANPVTLAQAIELEPRLKEARDSEAAVRSLLDTALELEGLYRNASTHAAGVVIGDRPLTELVPLYQDPRSDIPATQFNMKWVEPAGLVKFDFLGLKTLTVLDRAHGYLSRRGAAPVWNQLPLDDPKTYELMASGQTVGVFQLESQGMRDTLRKMRCGSIEEITALISLYRPGPMEMIDTYIDRKFGRAEVDYLHPSLKEVLTETYGVIIYQEQVMKIAQILAGYSLGEADLLRRAMGKKKKEEMDFQRARFIKGASEKGVPEEQSGGIFDLVAKFAGYGFNKSHAAAYALISFQTGWLKANHPVEFMAASMSLDLSNTDKLAVFYQDCRRFEVPVKAPDVNRSSADFDVAREDGQGSVLYALGAIRNVGLEAMKHLVEVRETGGRFTDIFDFLERVDPKYVNKRALENLARAGAFDSFHSNRRQLVEQADTLMAYCQSVAAERASAQVSLFGGDQAAAARPRLKPVEPWVGPEKLDQELAAVGFYLSGHPLEDMAPALKRKRVTFVAEATQLAESGHEAFMMAGVVRRRQERASAKTGEKFAFVTFSDPTGEFECLFPPEQLRKCREVLEAGASVMVRVRAKAADGEVRFFGDDASRLDAVMDDTQLALRVHVSARAADAQALRARLERASASNGKGGEILLVAALDGRREVEMKLPGRYRLDGALRGALKSAPGVVMLEDA</sequence>
<dbReference type="AlphaFoldDB" id="A0A1I6PZZ9"/>
<dbReference type="InterPro" id="IPR004013">
    <property type="entry name" value="PHP_dom"/>
</dbReference>
<evidence type="ECO:0000256" key="9">
    <source>
        <dbReference type="ARBA" id="ARBA00022932"/>
    </source>
</evidence>
<dbReference type="InterPro" id="IPR041931">
    <property type="entry name" value="DNA_pol3_alpha_thumb_dom"/>
</dbReference>
<comment type="function">
    <text evidence="10">DNA polymerase III is a complex, multichain enzyme responsible for most of the replicative synthesis in bacteria. This DNA polymerase also exhibits 3' to 5' exonuclease activity. The alpha chain is the DNA polymerase.</text>
</comment>
<dbReference type="PANTHER" id="PTHR32294">
    <property type="entry name" value="DNA POLYMERASE III SUBUNIT ALPHA"/>
    <property type="match status" value="1"/>
</dbReference>
<dbReference type="GO" id="GO:0006260">
    <property type="term" value="P:DNA replication"/>
    <property type="evidence" value="ECO:0007669"/>
    <property type="project" value="UniProtKB-KW"/>
</dbReference>
<keyword evidence="7" id="KW-0548">Nucleotidyltransferase</keyword>
<comment type="subcellular location">
    <subcellularLocation>
        <location evidence="1">Cytoplasm</location>
    </subcellularLocation>
</comment>
<dbReference type="CDD" id="cd07433">
    <property type="entry name" value="PHP_PolIIIA_DnaE1"/>
    <property type="match status" value="1"/>
</dbReference>
<evidence type="ECO:0000256" key="1">
    <source>
        <dbReference type="ARBA" id="ARBA00004496"/>
    </source>
</evidence>
<feature type="domain" description="Polymerase/histidinol phosphatase N-terminal" evidence="13">
    <location>
        <begin position="14"/>
        <end position="81"/>
    </location>
</feature>
<protein>
    <recommendedName>
        <fullName evidence="4">DNA polymerase III subunit alpha</fullName>
        <ecNumber evidence="3">2.7.7.7</ecNumber>
    </recommendedName>
</protein>
<proteinExistence type="inferred from homology"/>
<dbReference type="PANTHER" id="PTHR32294:SF0">
    <property type="entry name" value="DNA POLYMERASE III SUBUNIT ALPHA"/>
    <property type="match status" value="1"/>
</dbReference>
<dbReference type="GO" id="GO:0003887">
    <property type="term" value="F:DNA-directed DNA polymerase activity"/>
    <property type="evidence" value="ECO:0007669"/>
    <property type="project" value="UniProtKB-KW"/>
</dbReference>
<accession>A0A1I6PZZ9</accession>
<keyword evidence="15" id="KW-1185">Reference proteome</keyword>
<name>A0A1I6PZZ9_9CAUL</name>
<dbReference type="InterPro" id="IPR049821">
    <property type="entry name" value="PolIIIA_DnaE1_PHP"/>
</dbReference>
<dbReference type="Pfam" id="PF14579">
    <property type="entry name" value="HHH_6"/>
    <property type="match status" value="1"/>
</dbReference>
<dbReference type="Gene3D" id="1.10.10.1600">
    <property type="entry name" value="Bacterial DNA polymerase III alpha subunit, thumb domain"/>
    <property type="match status" value="1"/>
</dbReference>
<gene>
    <name evidence="14" type="ORF">SAMN05192570_1435</name>
</gene>
<dbReference type="STRING" id="871741.SAMN05192570_1435"/>
<comment type="similarity">
    <text evidence="2">Belongs to the DNA polymerase type-C family. DnaE subfamily.</text>
</comment>
<dbReference type="InterPro" id="IPR040982">
    <property type="entry name" value="DNA_pol3_finger"/>
</dbReference>
<evidence type="ECO:0000256" key="8">
    <source>
        <dbReference type="ARBA" id="ARBA00022705"/>
    </source>
</evidence>
<dbReference type="Proteomes" id="UP000198788">
    <property type="component" value="Unassembled WGS sequence"/>
</dbReference>
<dbReference type="Pfam" id="PF07733">
    <property type="entry name" value="DNA_pol3_alpha"/>
    <property type="match status" value="1"/>
</dbReference>
<dbReference type="InterPro" id="IPR016195">
    <property type="entry name" value="Pol/histidinol_Pase-like"/>
</dbReference>
<dbReference type="SUPFAM" id="SSF89550">
    <property type="entry name" value="PHP domain-like"/>
    <property type="match status" value="1"/>
</dbReference>
<evidence type="ECO:0000256" key="12">
    <source>
        <dbReference type="ARBA" id="ARBA00049244"/>
    </source>
</evidence>
<evidence type="ECO:0000256" key="3">
    <source>
        <dbReference type="ARBA" id="ARBA00012417"/>
    </source>
</evidence>
<dbReference type="InterPro" id="IPR029460">
    <property type="entry name" value="DNAPol_HHH"/>
</dbReference>
<dbReference type="NCBIfam" id="TIGR00594">
    <property type="entry name" value="polc"/>
    <property type="match status" value="1"/>
</dbReference>
<dbReference type="GO" id="GO:0003676">
    <property type="term" value="F:nucleic acid binding"/>
    <property type="evidence" value="ECO:0007669"/>
    <property type="project" value="InterPro"/>
</dbReference>
<dbReference type="Pfam" id="PF02811">
    <property type="entry name" value="PHP"/>
    <property type="match status" value="1"/>
</dbReference>
<dbReference type="InterPro" id="IPR003141">
    <property type="entry name" value="Pol/His_phosphatase_N"/>
</dbReference>
<evidence type="ECO:0000313" key="15">
    <source>
        <dbReference type="Proteomes" id="UP000198788"/>
    </source>
</evidence>
<dbReference type="CDD" id="cd04485">
    <property type="entry name" value="DnaE_OBF"/>
    <property type="match status" value="1"/>
</dbReference>
<evidence type="ECO:0000256" key="4">
    <source>
        <dbReference type="ARBA" id="ARBA00019114"/>
    </source>
</evidence>
<keyword evidence="5" id="KW-0963">Cytoplasm</keyword>